<reference evidence="1 2" key="1">
    <citation type="submission" date="2016-10" db="EMBL/GenBank/DDBJ databases">
        <authorList>
            <person name="de Groot N.N."/>
        </authorList>
    </citation>
    <scope>NUCLEOTIDE SEQUENCE [LARGE SCALE GENOMIC DNA]</scope>
    <source>
        <strain evidence="1 2">Nm1</strain>
    </source>
</reference>
<gene>
    <name evidence="1" type="ORF">SAMN05421881_100459</name>
</gene>
<dbReference type="OrthoDB" id="1349101at2"/>
<dbReference type="RefSeq" id="WP_090411542.1">
    <property type="nucleotide sequence ID" value="NZ_FNOY01000004.1"/>
</dbReference>
<accession>A0A1H3D5Z5</accession>
<evidence type="ECO:0000313" key="1">
    <source>
        <dbReference type="EMBL" id="SDX61740.1"/>
    </source>
</evidence>
<dbReference type="Proteomes" id="UP000198640">
    <property type="component" value="Unassembled WGS sequence"/>
</dbReference>
<keyword evidence="2" id="KW-1185">Reference proteome</keyword>
<name>A0A1H3D5Z5_9PROT</name>
<dbReference type="AlphaFoldDB" id="A0A1H3D5Z5"/>
<organism evidence="1 2">
    <name type="scientific">Nitrosomonas halophila</name>
    <dbReference type="NCBI Taxonomy" id="44576"/>
    <lineage>
        <taxon>Bacteria</taxon>
        <taxon>Pseudomonadati</taxon>
        <taxon>Pseudomonadota</taxon>
        <taxon>Betaproteobacteria</taxon>
        <taxon>Nitrosomonadales</taxon>
        <taxon>Nitrosomonadaceae</taxon>
        <taxon>Nitrosomonas</taxon>
    </lineage>
</organism>
<protein>
    <submittedName>
        <fullName evidence="1">Uncharacterized protein</fullName>
    </submittedName>
</protein>
<evidence type="ECO:0000313" key="2">
    <source>
        <dbReference type="Proteomes" id="UP000198640"/>
    </source>
</evidence>
<proteinExistence type="predicted"/>
<sequence length="357" mass="38723">MLSKKETSILFLSLFMGLAGGFLSHQGLPTLSASEQEIPPNSRNALPHTPRIATEALILTDQSGTPRARFEITAAGEPQLVLLNKKGTALAQLGTPNAGLPELVLNDNEGKSRVRVAMTADGSPELELHDAKGAGRAALFFVDHNPRLLLRDQEEKLEVTMEAIPDQPALTIQKDGKTRAALAPDHLLLTDKDNTPRLSLRVHQGGEPSISLKDNEGSRLLSLSIQPLPKTEEPLVALYDKKDRLRAGLNLDEEGRPNFILRDGPLLSLVDKAGKNGIYLSLEKDDRPSVYLSALNGQREAFLGLRKKGELALDFMNGSAFPRASLLLDNEGAPLLQLRGKDEKLLWSAPASEGSQP</sequence>
<dbReference type="EMBL" id="FNOY01000004">
    <property type="protein sequence ID" value="SDX61740.1"/>
    <property type="molecule type" value="Genomic_DNA"/>
</dbReference>